<dbReference type="SMART" id="SM00490">
    <property type="entry name" value="HELICc"/>
    <property type="match status" value="1"/>
</dbReference>
<dbReference type="CDD" id="cd18793">
    <property type="entry name" value="SF2_C_SNF"/>
    <property type="match status" value="1"/>
</dbReference>
<feature type="compositionally biased region" description="Low complexity" evidence="5">
    <location>
        <begin position="1170"/>
        <end position="1180"/>
    </location>
</feature>
<dbReference type="Pfam" id="PF00176">
    <property type="entry name" value="SNF2-rel_dom"/>
    <property type="match status" value="1"/>
</dbReference>
<dbReference type="PANTHER" id="PTHR45626">
    <property type="entry name" value="TRANSCRIPTION TERMINATION FACTOR 2-RELATED"/>
    <property type="match status" value="1"/>
</dbReference>
<dbReference type="InterPro" id="IPR027417">
    <property type="entry name" value="P-loop_NTPase"/>
</dbReference>
<proteinExistence type="predicted"/>
<dbReference type="PROSITE" id="PS51194">
    <property type="entry name" value="HELICASE_CTER"/>
    <property type="match status" value="1"/>
</dbReference>
<feature type="region of interest" description="Disordered" evidence="5">
    <location>
        <begin position="739"/>
        <end position="772"/>
    </location>
</feature>
<feature type="compositionally biased region" description="Polar residues" evidence="5">
    <location>
        <begin position="1142"/>
        <end position="1158"/>
    </location>
</feature>
<feature type="compositionally biased region" description="Acidic residues" evidence="5">
    <location>
        <begin position="1106"/>
        <end position="1116"/>
    </location>
</feature>
<dbReference type="Proteomes" id="UP000663853">
    <property type="component" value="Unassembled WGS sequence"/>
</dbReference>
<keyword evidence="2" id="KW-0378">Hydrolase</keyword>
<feature type="compositionally biased region" description="Basic and acidic residues" evidence="5">
    <location>
        <begin position="1194"/>
        <end position="1208"/>
    </location>
</feature>
<keyword evidence="4" id="KW-0175">Coiled coil</keyword>
<feature type="compositionally biased region" description="Basic and acidic residues" evidence="5">
    <location>
        <begin position="107"/>
        <end position="116"/>
    </location>
</feature>
<evidence type="ECO:0000313" key="8">
    <source>
        <dbReference type="Proteomes" id="UP000663853"/>
    </source>
</evidence>
<dbReference type="EMBL" id="CAJMXA010000539">
    <property type="protein sequence ID" value="CAE6434894.1"/>
    <property type="molecule type" value="Genomic_DNA"/>
</dbReference>
<dbReference type="GO" id="GO:0008094">
    <property type="term" value="F:ATP-dependent activity, acting on DNA"/>
    <property type="evidence" value="ECO:0007669"/>
    <property type="project" value="TreeGrafter"/>
</dbReference>
<dbReference type="SUPFAM" id="SSF52540">
    <property type="entry name" value="P-loop containing nucleoside triphosphate hydrolases"/>
    <property type="match status" value="2"/>
</dbReference>
<dbReference type="Gene3D" id="3.40.50.300">
    <property type="entry name" value="P-loop containing nucleotide triphosphate hydrolases"/>
    <property type="match status" value="2"/>
</dbReference>
<evidence type="ECO:0000256" key="3">
    <source>
        <dbReference type="ARBA" id="ARBA00022840"/>
    </source>
</evidence>
<feature type="compositionally biased region" description="Polar residues" evidence="5">
    <location>
        <begin position="760"/>
        <end position="772"/>
    </location>
</feature>
<organism evidence="7 8">
    <name type="scientific">Rhizoctonia solani</name>
    <dbReference type="NCBI Taxonomy" id="456999"/>
    <lineage>
        <taxon>Eukaryota</taxon>
        <taxon>Fungi</taxon>
        <taxon>Dikarya</taxon>
        <taxon>Basidiomycota</taxon>
        <taxon>Agaricomycotina</taxon>
        <taxon>Agaricomycetes</taxon>
        <taxon>Cantharellales</taxon>
        <taxon>Ceratobasidiaceae</taxon>
        <taxon>Rhizoctonia</taxon>
    </lineage>
</organism>
<feature type="compositionally biased region" description="Basic residues" evidence="5">
    <location>
        <begin position="1128"/>
        <end position="1140"/>
    </location>
</feature>
<evidence type="ECO:0000256" key="1">
    <source>
        <dbReference type="ARBA" id="ARBA00022741"/>
    </source>
</evidence>
<evidence type="ECO:0000256" key="2">
    <source>
        <dbReference type="ARBA" id="ARBA00022801"/>
    </source>
</evidence>
<feature type="coiled-coil region" evidence="4">
    <location>
        <begin position="276"/>
        <end position="310"/>
    </location>
</feature>
<feature type="region of interest" description="Disordered" evidence="5">
    <location>
        <begin position="1106"/>
        <end position="1431"/>
    </location>
</feature>
<accession>A0A8H3ANB9</accession>
<feature type="compositionally biased region" description="Basic and acidic residues" evidence="5">
    <location>
        <begin position="743"/>
        <end position="758"/>
    </location>
</feature>
<evidence type="ECO:0000259" key="6">
    <source>
        <dbReference type="PROSITE" id="PS51194"/>
    </source>
</evidence>
<dbReference type="GO" id="GO:0005634">
    <property type="term" value="C:nucleus"/>
    <property type="evidence" value="ECO:0007669"/>
    <property type="project" value="TreeGrafter"/>
</dbReference>
<dbReference type="GO" id="GO:0016787">
    <property type="term" value="F:hydrolase activity"/>
    <property type="evidence" value="ECO:0007669"/>
    <property type="project" value="UniProtKB-KW"/>
</dbReference>
<evidence type="ECO:0000313" key="7">
    <source>
        <dbReference type="EMBL" id="CAE6434894.1"/>
    </source>
</evidence>
<reference evidence="7" key="1">
    <citation type="submission" date="2021-01" db="EMBL/GenBank/DDBJ databases">
        <authorList>
            <person name="Kaushik A."/>
        </authorList>
    </citation>
    <scope>NUCLEOTIDE SEQUENCE</scope>
    <source>
        <strain evidence="7">AG6-10EEA</strain>
    </source>
</reference>
<dbReference type="GO" id="GO:0005524">
    <property type="term" value="F:ATP binding"/>
    <property type="evidence" value="ECO:0007669"/>
    <property type="project" value="UniProtKB-KW"/>
</dbReference>
<dbReference type="InterPro" id="IPR050628">
    <property type="entry name" value="SNF2_RAD54_helicase_TF"/>
</dbReference>
<dbReference type="InterPro" id="IPR001650">
    <property type="entry name" value="Helicase_C-like"/>
</dbReference>
<sequence length="1431" mass="159615">MPLKPLSKIPLTFVLDRDVEIGKSPYDVLPWTNGPFRRLCGLKPLKGDDTDETDNIDEPKDQFVDIDEGFILTDEALQSMSEKNRQFFTPECREKITHFLTEVRKHGEQLRQAEAKSKKKKKRGRKKTSTTADDDTSEEETFIDRVENISGFDEFKGASLAIQNRASGAIAETIKIMKDMNRTPMTAWKNYVYTSQLLPSRSAKKLSDEQFRIKRQQDIDAKKSELHLHNPPGIGRYLDDRLVTRVANVLFGAEAFMESGGILWRCYDRVTRSTIRRAWEREMRGARKTLKKAIKTKSSYEEALQAARATPCPRLLHKASKSLKGWRDLAEITGESTESSFALSSKELEDLWSDLGFSSDPTELGDKAKGRRGGKILLRALATPEQMETAYASYREQHFCDMDGTMAEMTEALQNLQESASSDSNPDAIAVDLLQGTDSGDLGVEEFARAPTDEMLRLMGLIKAGALPLASQHLKGKWHQYVGETTILKRMYTAALGDAPIPTLLCDDVGLGKTAQIIGVISMLVHFYELQQAGKPLPPFLAESELLYFAGLERIPQLPSIILMPLGLIPQWYQQLKHFTIDGAFQVIEYSTTQFNPTTFFEPNGPWDRHCAGKDCHRTVILVPISVVAAEAKQHIAELDKSAAGRNRAFRGEIKKLAADIPTILNKQFLFFACDEIHNLRNLGWAQLGGQQISSNSLVRMGATATPIFHGSRDVLAIGRILRLQTMIGNAGYELGMNMLKSEQTRRRQRKREEEDFQGRASQPTSSGNTQDALNRQDDILAQRLATINASRHRTFFIHCEAIDMAKAELIPIIIRRTGESKDPAGNRILDLERYYESIAWSPQREHEIEMVRKLMNALLNHKGDGDTRELQIIWKNFLLDHKKTLFHWRLRDWKVDHAAFWMTWTAESLQEDASSKILMTINLIQHYQQPDAKPLFFNEDGTRDLAREEECDCKPANQPRKIIVFVMYSVHRKITKRSLSLVGLQSVEYDGRMNPEMRDEALKQFETDETIRVLLMSNVGTTGLNLTMASVIIFLSGLWSGMEIKQTIGRVWRSGQTLPVIIHHIFAPGTADVILAALAGDKVLMLDHFYEARTIADKIFNTHEDQDESDTEWQGEGEAPSGSLHQVKSKVPARPRKTTRQGDPQSKSMNKAETEVQTEPLKGGDKGKGSTSGKAGSSKALARPRKRTLPEVAEDKNEGIHAPKDLSDPQSQSTGDKRPIKKAKTSNEDAKALTPKTGSSTTQIQPPPVPTDDVLAPSTGTRSPSPVPPATWTEASSPPCPPSPLLPQIASPTPPSRSSPLIQPESHRSKSTTAGNMSGRAIDDGKHTSHALPSASTSGAPRPAPWLETSTVSSGQGQSQDPRFVQPAKQFPGQFKRKKPTKPTVEVKPYGKTTRMMRSPSPTACRSTGVVLRQSISPSPPRHKGKGKRD</sequence>
<dbReference type="InterPro" id="IPR049730">
    <property type="entry name" value="SNF2/RAD54-like_C"/>
</dbReference>
<dbReference type="Pfam" id="PF00271">
    <property type="entry name" value="Helicase_C"/>
    <property type="match status" value="1"/>
</dbReference>
<evidence type="ECO:0000256" key="4">
    <source>
        <dbReference type="SAM" id="Coils"/>
    </source>
</evidence>
<dbReference type="GO" id="GO:0006281">
    <property type="term" value="P:DNA repair"/>
    <property type="evidence" value="ECO:0007669"/>
    <property type="project" value="TreeGrafter"/>
</dbReference>
<evidence type="ECO:0000256" key="5">
    <source>
        <dbReference type="SAM" id="MobiDB-lite"/>
    </source>
</evidence>
<gene>
    <name evidence="7" type="ORF">RDB_LOCUS28973</name>
</gene>
<keyword evidence="1" id="KW-0547">Nucleotide-binding</keyword>
<keyword evidence="3" id="KW-0067">ATP-binding</keyword>
<protein>
    <recommendedName>
        <fullName evidence="6">Helicase C-terminal domain-containing protein</fullName>
    </recommendedName>
</protein>
<comment type="caution">
    <text evidence="7">The sequence shown here is derived from an EMBL/GenBank/DDBJ whole genome shotgun (WGS) entry which is preliminary data.</text>
</comment>
<feature type="compositionally biased region" description="Basic residues" evidence="5">
    <location>
        <begin position="1422"/>
        <end position="1431"/>
    </location>
</feature>
<feature type="region of interest" description="Disordered" evidence="5">
    <location>
        <begin position="107"/>
        <end position="139"/>
    </location>
</feature>
<dbReference type="InterPro" id="IPR000330">
    <property type="entry name" value="SNF2_N"/>
</dbReference>
<feature type="domain" description="Helicase C-terminal" evidence="6">
    <location>
        <begin position="923"/>
        <end position="1112"/>
    </location>
</feature>
<name>A0A8H3ANB9_9AGAM</name>
<feature type="compositionally biased region" description="Basic residues" evidence="5">
    <location>
        <begin position="117"/>
        <end position="128"/>
    </location>
</feature>